<dbReference type="EMBL" id="GBRH01226913">
    <property type="protein sequence ID" value="JAD70982.1"/>
    <property type="molecule type" value="Transcribed_RNA"/>
</dbReference>
<feature type="region of interest" description="Disordered" evidence="1">
    <location>
        <begin position="1"/>
        <end position="20"/>
    </location>
</feature>
<feature type="compositionally biased region" description="Low complexity" evidence="1">
    <location>
        <begin position="9"/>
        <end position="20"/>
    </location>
</feature>
<dbReference type="AlphaFoldDB" id="A0A0A9CHJ3"/>
<protein>
    <submittedName>
        <fullName evidence="2">Uncharacterized protein</fullName>
    </submittedName>
</protein>
<evidence type="ECO:0000256" key="1">
    <source>
        <dbReference type="SAM" id="MobiDB-lite"/>
    </source>
</evidence>
<reference evidence="2" key="2">
    <citation type="journal article" date="2015" name="Data Brief">
        <title>Shoot transcriptome of the giant reed, Arundo donax.</title>
        <authorList>
            <person name="Barrero R.A."/>
            <person name="Guerrero F.D."/>
            <person name="Moolhuijzen P."/>
            <person name="Goolsby J.A."/>
            <person name="Tidwell J."/>
            <person name="Bellgard S.E."/>
            <person name="Bellgard M.I."/>
        </authorList>
    </citation>
    <scope>NUCLEOTIDE SEQUENCE</scope>
    <source>
        <tissue evidence="2">Shoot tissue taken approximately 20 cm above the soil surface</tissue>
    </source>
</reference>
<evidence type="ECO:0000313" key="2">
    <source>
        <dbReference type="EMBL" id="JAD70982.1"/>
    </source>
</evidence>
<proteinExistence type="predicted"/>
<organism evidence="2">
    <name type="scientific">Arundo donax</name>
    <name type="common">Giant reed</name>
    <name type="synonym">Donax arundinaceus</name>
    <dbReference type="NCBI Taxonomy" id="35708"/>
    <lineage>
        <taxon>Eukaryota</taxon>
        <taxon>Viridiplantae</taxon>
        <taxon>Streptophyta</taxon>
        <taxon>Embryophyta</taxon>
        <taxon>Tracheophyta</taxon>
        <taxon>Spermatophyta</taxon>
        <taxon>Magnoliopsida</taxon>
        <taxon>Liliopsida</taxon>
        <taxon>Poales</taxon>
        <taxon>Poaceae</taxon>
        <taxon>PACMAD clade</taxon>
        <taxon>Arundinoideae</taxon>
        <taxon>Arundineae</taxon>
        <taxon>Arundo</taxon>
    </lineage>
</organism>
<sequence>MNISIFSKPTTTPQSTSMQSPVTNLSILVLSNKSCTEVNLSS</sequence>
<name>A0A0A9CHJ3_ARUDO</name>
<accession>A0A0A9CHJ3</accession>
<reference evidence="2" key="1">
    <citation type="submission" date="2014-09" db="EMBL/GenBank/DDBJ databases">
        <authorList>
            <person name="Magalhaes I.L.F."/>
            <person name="Oliveira U."/>
            <person name="Santos F.R."/>
            <person name="Vidigal T.H.D.A."/>
            <person name="Brescovit A.D."/>
            <person name="Santos A.J."/>
        </authorList>
    </citation>
    <scope>NUCLEOTIDE SEQUENCE</scope>
    <source>
        <tissue evidence="2">Shoot tissue taken approximately 20 cm above the soil surface</tissue>
    </source>
</reference>